<keyword evidence="2" id="KW-0812">Transmembrane</keyword>
<keyword evidence="2" id="KW-0472">Membrane</keyword>
<keyword evidence="2" id="KW-1133">Transmembrane helix</keyword>
<feature type="non-terminal residue" evidence="4">
    <location>
        <position position="186"/>
    </location>
</feature>
<evidence type="ECO:0000259" key="3">
    <source>
        <dbReference type="PROSITE" id="PS50112"/>
    </source>
</evidence>
<dbReference type="Pfam" id="PF13188">
    <property type="entry name" value="PAS_8"/>
    <property type="match status" value="1"/>
</dbReference>
<reference evidence="4" key="1">
    <citation type="journal article" date="2015" name="Nature">
        <title>Complex archaea that bridge the gap between prokaryotes and eukaryotes.</title>
        <authorList>
            <person name="Spang A."/>
            <person name="Saw J.H."/>
            <person name="Jorgensen S.L."/>
            <person name="Zaremba-Niedzwiedzka K."/>
            <person name="Martijn J."/>
            <person name="Lind A.E."/>
            <person name="van Eijk R."/>
            <person name="Schleper C."/>
            <person name="Guy L."/>
            <person name="Ettema T.J."/>
        </authorList>
    </citation>
    <scope>NUCLEOTIDE SEQUENCE</scope>
</reference>
<proteinExistence type="predicted"/>
<evidence type="ECO:0000256" key="1">
    <source>
        <dbReference type="SAM" id="Coils"/>
    </source>
</evidence>
<dbReference type="SUPFAM" id="SSF55785">
    <property type="entry name" value="PYP-like sensor domain (PAS domain)"/>
    <property type="match status" value="1"/>
</dbReference>
<sequence length="186" mass="20819">MSSRGVPGPELVERALLGLGIVAKIDMAEIRAPFIRSGLSAAAVAFLVVLAGTALFFRIGKPIIATLEAYSRDLEKEVEERKRAEEELRKSEEKYRSMMEAMDDEVYICSPDLRIEYINPAMKKRIGYDATGEPCHKAIHGRDEKCPWCIHEEILQGKNVKNELVTPKDGKTYHVSNSPIFHTDGS</sequence>
<dbReference type="EMBL" id="LAZR01046413">
    <property type="protein sequence ID" value="KKK96589.1"/>
    <property type="molecule type" value="Genomic_DNA"/>
</dbReference>
<dbReference type="Gene3D" id="3.30.450.20">
    <property type="entry name" value="PAS domain"/>
    <property type="match status" value="1"/>
</dbReference>
<dbReference type="InterPro" id="IPR000014">
    <property type="entry name" value="PAS"/>
</dbReference>
<dbReference type="InterPro" id="IPR035965">
    <property type="entry name" value="PAS-like_dom_sf"/>
</dbReference>
<feature type="domain" description="PAS" evidence="3">
    <location>
        <begin position="91"/>
        <end position="128"/>
    </location>
</feature>
<feature type="coiled-coil region" evidence="1">
    <location>
        <begin position="64"/>
        <end position="101"/>
    </location>
</feature>
<keyword evidence="1" id="KW-0175">Coiled coil</keyword>
<dbReference type="CDD" id="cd00130">
    <property type="entry name" value="PAS"/>
    <property type="match status" value="1"/>
</dbReference>
<dbReference type="PROSITE" id="PS50112">
    <property type="entry name" value="PAS"/>
    <property type="match status" value="1"/>
</dbReference>
<dbReference type="NCBIfam" id="TIGR00229">
    <property type="entry name" value="sensory_box"/>
    <property type="match status" value="1"/>
</dbReference>
<comment type="caution">
    <text evidence="4">The sequence shown here is derived from an EMBL/GenBank/DDBJ whole genome shotgun (WGS) entry which is preliminary data.</text>
</comment>
<gene>
    <name evidence="4" type="ORF">LCGC14_2661260</name>
</gene>
<feature type="transmembrane region" description="Helical" evidence="2">
    <location>
        <begin position="34"/>
        <end position="57"/>
    </location>
</feature>
<evidence type="ECO:0000313" key="4">
    <source>
        <dbReference type="EMBL" id="KKK96589.1"/>
    </source>
</evidence>
<accession>A0A0F9C213</accession>
<evidence type="ECO:0000256" key="2">
    <source>
        <dbReference type="SAM" id="Phobius"/>
    </source>
</evidence>
<dbReference type="AlphaFoldDB" id="A0A0F9C213"/>
<protein>
    <recommendedName>
        <fullName evidence="3">PAS domain-containing protein</fullName>
    </recommendedName>
</protein>
<organism evidence="4">
    <name type="scientific">marine sediment metagenome</name>
    <dbReference type="NCBI Taxonomy" id="412755"/>
    <lineage>
        <taxon>unclassified sequences</taxon>
        <taxon>metagenomes</taxon>
        <taxon>ecological metagenomes</taxon>
    </lineage>
</organism>
<name>A0A0F9C213_9ZZZZ</name>